<evidence type="ECO:0000259" key="3">
    <source>
        <dbReference type="Pfam" id="PF02275"/>
    </source>
</evidence>
<organism evidence="4 5">
    <name type="scientific">Listeria kieliensis</name>
    <dbReference type="NCBI Taxonomy" id="1621700"/>
    <lineage>
        <taxon>Bacteria</taxon>
        <taxon>Bacillati</taxon>
        <taxon>Bacillota</taxon>
        <taxon>Bacilli</taxon>
        <taxon>Bacillales</taxon>
        <taxon>Listeriaceae</taxon>
        <taxon>Listeria</taxon>
    </lineage>
</organism>
<keyword evidence="2" id="KW-0378">Hydrolase</keyword>
<dbReference type="Pfam" id="PF02275">
    <property type="entry name" value="CBAH"/>
    <property type="match status" value="1"/>
</dbReference>
<dbReference type="GO" id="GO:0016787">
    <property type="term" value="F:hydrolase activity"/>
    <property type="evidence" value="ECO:0007669"/>
    <property type="project" value="UniProtKB-KW"/>
</dbReference>
<reference evidence="5" key="1">
    <citation type="submission" date="2015-04" db="EMBL/GenBank/DDBJ databases">
        <authorList>
            <person name="Schardt J."/>
            <person name="Mueller-Herbst S."/>
            <person name="Scherer S."/>
            <person name="Huptas C."/>
        </authorList>
    </citation>
    <scope>NUCLEOTIDE SEQUENCE [LARGE SCALE GENOMIC DNA]</scope>
    <source>
        <strain evidence="5">Kiel-L1</strain>
    </source>
</reference>
<dbReference type="PANTHER" id="PTHR35527">
    <property type="entry name" value="CHOLOYLGLYCINE HYDROLASE"/>
    <property type="match status" value="1"/>
</dbReference>
<dbReference type="AlphaFoldDB" id="A0A3D8TRI4"/>
<name>A0A3D8TRI4_9LIST</name>
<evidence type="ECO:0000256" key="1">
    <source>
        <dbReference type="ARBA" id="ARBA00006625"/>
    </source>
</evidence>
<dbReference type="Gene3D" id="3.60.60.10">
    <property type="entry name" value="Penicillin V Acylase, Chain A"/>
    <property type="match status" value="1"/>
</dbReference>
<protein>
    <recommendedName>
        <fullName evidence="3">Choloylglycine hydrolase/NAAA C-terminal domain-containing protein</fullName>
    </recommendedName>
</protein>
<sequence>MCTSITLKSKEGNMYWSRTLDETFEETVEIKMFPKNYPVQGKDGVFESKYSFMGVGVSFSDALADGINEKGLVGGLLVLVESSWSSRDEILAEGKKPMYGEELVTWILSQYSTVAEIEEAMKDIVLVDEDYIEGAHFPLHYCFTDSNHEHIVLEPTENGHFKVYRDAIGILTNSPAYPFHISNLRNYMHLSGYDRNEPNLIKNEVVKQIGSGSGLLGLPGDYTSPSRFVKGAYLSEFADQPTDAEAITSLYRVSRSVAIAPGWEKIDETGESDRNIYWSGYDQNELTIYVQPASTNTISKVKLDTDKSTATSYEVSYNDSFFESVERRASRSDAELERTKFEKAVSAKVFK</sequence>
<dbReference type="SUPFAM" id="SSF56235">
    <property type="entry name" value="N-terminal nucleophile aminohydrolases (Ntn hydrolases)"/>
    <property type="match status" value="1"/>
</dbReference>
<comment type="caution">
    <text evidence="4">The sequence shown here is derived from an EMBL/GenBank/DDBJ whole genome shotgun (WGS) entry which is preliminary data.</text>
</comment>
<dbReference type="Proteomes" id="UP000257055">
    <property type="component" value="Unassembled WGS sequence"/>
</dbReference>
<feature type="domain" description="Choloylglycine hydrolase/NAAA C-terminal" evidence="3">
    <location>
        <begin position="2"/>
        <end position="306"/>
    </location>
</feature>
<evidence type="ECO:0000256" key="2">
    <source>
        <dbReference type="ARBA" id="ARBA00022801"/>
    </source>
</evidence>
<dbReference type="PANTHER" id="PTHR35527:SF2">
    <property type="entry name" value="HYDROLASE"/>
    <property type="match status" value="1"/>
</dbReference>
<dbReference type="EMBL" id="LARY01000002">
    <property type="protein sequence ID" value="RDX01214.1"/>
    <property type="molecule type" value="Genomic_DNA"/>
</dbReference>
<evidence type="ECO:0000313" key="5">
    <source>
        <dbReference type="Proteomes" id="UP000257055"/>
    </source>
</evidence>
<dbReference type="InterPro" id="IPR029132">
    <property type="entry name" value="CBAH/NAAA_C"/>
</dbReference>
<proteinExistence type="inferred from homology"/>
<gene>
    <name evidence="4" type="ORF">UR08_09765</name>
</gene>
<keyword evidence="5" id="KW-1185">Reference proteome</keyword>
<dbReference type="InterPro" id="IPR029055">
    <property type="entry name" value="Ntn_hydrolases_N"/>
</dbReference>
<dbReference type="InterPro" id="IPR052193">
    <property type="entry name" value="Peptidase_C59"/>
</dbReference>
<accession>A0A3D8TRI4</accession>
<evidence type="ECO:0000313" key="4">
    <source>
        <dbReference type="EMBL" id="RDX01214.1"/>
    </source>
</evidence>
<comment type="similarity">
    <text evidence="1">Belongs to the peptidase C59 family.</text>
</comment>